<dbReference type="Pfam" id="PF17248">
    <property type="entry name" value="DUF5317"/>
    <property type="match status" value="1"/>
</dbReference>
<sequence>MLLPRELTTLWWLSDVLVTPAIPRQKVVSPGDLLIGGGLGFLAAQAMRGRVGQLPTLPESVSSPLAVVGSLGDSQAMTAGSTAIAGKEVERGVASAGATPQTSELMA</sequence>
<dbReference type="EMBL" id="CADCTC010000196">
    <property type="protein sequence ID" value="CAA9277153.1"/>
    <property type="molecule type" value="Genomic_DNA"/>
</dbReference>
<name>A0A6J4JDE7_9CHLR</name>
<dbReference type="AlphaFoldDB" id="A0A6J4JDE7"/>
<proteinExistence type="predicted"/>
<accession>A0A6J4JDE7</accession>
<gene>
    <name evidence="1" type="ORF">AVDCRST_MAG77-3524</name>
</gene>
<reference evidence="1" key="1">
    <citation type="submission" date="2020-02" db="EMBL/GenBank/DDBJ databases">
        <authorList>
            <person name="Meier V. D."/>
        </authorList>
    </citation>
    <scope>NUCLEOTIDE SEQUENCE</scope>
    <source>
        <strain evidence="1">AVDCRST_MAG77</strain>
    </source>
</reference>
<protein>
    <submittedName>
        <fullName evidence="1">Uncharacterized protein</fullName>
    </submittedName>
</protein>
<dbReference type="InterPro" id="IPR035168">
    <property type="entry name" value="DUF5317"/>
</dbReference>
<evidence type="ECO:0000313" key="1">
    <source>
        <dbReference type="EMBL" id="CAA9277153.1"/>
    </source>
</evidence>
<organism evidence="1">
    <name type="scientific">uncultured Chloroflexota bacterium</name>
    <dbReference type="NCBI Taxonomy" id="166587"/>
    <lineage>
        <taxon>Bacteria</taxon>
        <taxon>Bacillati</taxon>
        <taxon>Chloroflexota</taxon>
        <taxon>environmental samples</taxon>
    </lineage>
</organism>